<dbReference type="AlphaFoldDB" id="A0A9P9WAG6"/>
<comment type="cofactor">
    <cofactor evidence="1 8">
        <name>heme</name>
        <dbReference type="ChEBI" id="CHEBI:30413"/>
    </cofactor>
</comment>
<name>A0A9P9WAG6_9PEZI</name>
<keyword evidence="9" id="KW-1133">Transmembrane helix</keyword>
<evidence type="ECO:0000256" key="1">
    <source>
        <dbReference type="ARBA" id="ARBA00001971"/>
    </source>
</evidence>
<evidence type="ECO:0008006" key="12">
    <source>
        <dbReference type="Google" id="ProtNLM"/>
    </source>
</evidence>
<evidence type="ECO:0000256" key="4">
    <source>
        <dbReference type="ARBA" id="ARBA00022723"/>
    </source>
</evidence>
<gene>
    <name evidence="10" type="ORF">JX265_012434</name>
</gene>
<evidence type="ECO:0000313" key="11">
    <source>
        <dbReference type="Proteomes" id="UP000829685"/>
    </source>
</evidence>
<evidence type="ECO:0000313" key="10">
    <source>
        <dbReference type="EMBL" id="KAI1854400.1"/>
    </source>
</evidence>
<dbReference type="GO" id="GO:0020037">
    <property type="term" value="F:heme binding"/>
    <property type="evidence" value="ECO:0007669"/>
    <property type="project" value="InterPro"/>
</dbReference>
<accession>A0A9P9WAG6</accession>
<keyword evidence="6 8" id="KW-0408">Iron</keyword>
<feature type="transmembrane region" description="Helical" evidence="9">
    <location>
        <begin position="59"/>
        <end position="80"/>
    </location>
</feature>
<evidence type="ECO:0000256" key="8">
    <source>
        <dbReference type="PIRSR" id="PIRSR602401-1"/>
    </source>
</evidence>
<organism evidence="10 11">
    <name type="scientific">Neoarthrinium moseri</name>
    <dbReference type="NCBI Taxonomy" id="1658444"/>
    <lineage>
        <taxon>Eukaryota</taxon>
        <taxon>Fungi</taxon>
        <taxon>Dikarya</taxon>
        <taxon>Ascomycota</taxon>
        <taxon>Pezizomycotina</taxon>
        <taxon>Sordariomycetes</taxon>
        <taxon>Xylariomycetidae</taxon>
        <taxon>Amphisphaeriales</taxon>
        <taxon>Apiosporaceae</taxon>
        <taxon>Neoarthrinium</taxon>
    </lineage>
</organism>
<dbReference type="PANTHER" id="PTHR24305:SF77">
    <property type="entry name" value="CYTOCHROME P450 MONOOXYGENASE"/>
    <property type="match status" value="1"/>
</dbReference>
<dbReference type="GO" id="GO:0016705">
    <property type="term" value="F:oxidoreductase activity, acting on paired donors, with incorporation or reduction of molecular oxygen"/>
    <property type="evidence" value="ECO:0007669"/>
    <property type="project" value="InterPro"/>
</dbReference>
<dbReference type="SUPFAM" id="SSF48264">
    <property type="entry name" value="Cytochrome P450"/>
    <property type="match status" value="1"/>
</dbReference>
<dbReference type="InterPro" id="IPR002401">
    <property type="entry name" value="Cyt_P450_E_grp-I"/>
</dbReference>
<comment type="similarity">
    <text evidence="2">Belongs to the cytochrome P450 family.</text>
</comment>
<reference evidence="10" key="1">
    <citation type="submission" date="2021-03" db="EMBL/GenBank/DDBJ databases">
        <title>Revisited historic fungal species revealed as producer of novel bioactive compounds through whole genome sequencing and comparative genomics.</title>
        <authorList>
            <person name="Vignolle G.A."/>
            <person name="Hochenegger N."/>
            <person name="Mach R.L."/>
            <person name="Mach-Aigner A.R."/>
            <person name="Javad Rahimi M."/>
            <person name="Salim K.A."/>
            <person name="Chan C.M."/>
            <person name="Lim L.B.L."/>
            <person name="Cai F."/>
            <person name="Druzhinina I.S."/>
            <person name="U'Ren J.M."/>
            <person name="Derntl C."/>
        </authorList>
    </citation>
    <scope>NUCLEOTIDE SEQUENCE</scope>
    <source>
        <strain evidence="10">TUCIM 5799</strain>
    </source>
</reference>
<evidence type="ECO:0000256" key="2">
    <source>
        <dbReference type="ARBA" id="ARBA00010617"/>
    </source>
</evidence>
<dbReference type="CDD" id="cd11060">
    <property type="entry name" value="CYP57A1-like"/>
    <property type="match status" value="1"/>
</dbReference>
<keyword evidence="3 8" id="KW-0349">Heme</keyword>
<dbReference type="PANTHER" id="PTHR24305">
    <property type="entry name" value="CYTOCHROME P450"/>
    <property type="match status" value="1"/>
</dbReference>
<evidence type="ECO:0000256" key="9">
    <source>
        <dbReference type="SAM" id="Phobius"/>
    </source>
</evidence>
<evidence type="ECO:0000256" key="6">
    <source>
        <dbReference type="ARBA" id="ARBA00023004"/>
    </source>
</evidence>
<dbReference type="InterPro" id="IPR036396">
    <property type="entry name" value="Cyt_P450_sf"/>
</dbReference>
<dbReference type="EMBL" id="JAFIMR010000053">
    <property type="protein sequence ID" value="KAI1854400.1"/>
    <property type="molecule type" value="Genomic_DNA"/>
</dbReference>
<dbReference type="OrthoDB" id="3934656at2759"/>
<dbReference type="Pfam" id="PF00067">
    <property type="entry name" value="p450"/>
    <property type="match status" value="1"/>
</dbReference>
<keyword evidence="7" id="KW-0503">Monooxygenase</keyword>
<proteinExistence type="inferred from homology"/>
<dbReference type="InterPro" id="IPR050121">
    <property type="entry name" value="Cytochrome_P450_monoxygenase"/>
</dbReference>
<dbReference type="PRINTS" id="PR00385">
    <property type="entry name" value="P450"/>
</dbReference>
<dbReference type="InterPro" id="IPR001128">
    <property type="entry name" value="Cyt_P450"/>
</dbReference>
<feature type="binding site" description="axial binding residue" evidence="8">
    <location>
        <position position="493"/>
    </location>
    <ligand>
        <name>heme</name>
        <dbReference type="ChEBI" id="CHEBI:30413"/>
    </ligand>
    <ligandPart>
        <name>Fe</name>
        <dbReference type="ChEBI" id="CHEBI:18248"/>
    </ligandPart>
</feature>
<keyword evidence="4 8" id="KW-0479">Metal-binding</keyword>
<keyword evidence="9" id="KW-0472">Membrane</keyword>
<dbReference type="GO" id="GO:0005506">
    <property type="term" value="F:iron ion binding"/>
    <property type="evidence" value="ECO:0007669"/>
    <property type="project" value="InterPro"/>
</dbReference>
<keyword evidence="9" id="KW-0812">Transmembrane</keyword>
<keyword evidence="5" id="KW-0560">Oxidoreductase</keyword>
<dbReference type="PRINTS" id="PR00463">
    <property type="entry name" value="EP450I"/>
</dbReference>
<dbReference type="GO" id="GO:0004497">
    <property type="term" value="F:monooxygenase activity"/>
    <property type="evidence" value="ECO:0007669"/>
    <property type="project" value="UniProtKB-KW"/>
</dbReference>
<evidence type="ECO:0000256" key="5">
    <source>
        <dbReference type="ARBA" id="ARBA00023002"/>
    </source>
</evidence>
<comment type="caution">
    <text evidence="10">The sequence shown here is derived from an EMBL/GenBank/DDBJ whole genome shotgun (WGS) entry which is preliminary data.</text>
</comment>
<keyword evidence="11" id="KW-1185">Reference proteome</keyword>
<sequence>MAATSSINAGWPSVARLNLELDKLNIASLSNISRLNIKSMSSAFSNQNLHGYLGSFGRLSFTVFISLVVWYISTGIYAWWRLRKFSAVHWLANFSYLWLAKTTYSGRQYWVHRELQNKHKLVRIGPNELMTDDPAILRKISAARSNYDRDSWYTSGRFNPYHDNLFSVLRSDVHTQFKSRTSHAYSSREIPDMEVGVNQQINTLIRVMRDRYALGNKNLELGEVSCFFTMDVITRLAFGQEFGYLAKNTDHYSFLQGVRELWPRMSTSADIPWIRNVLFSKTLLRFLGPKSTDKAGFGALMGVAEQHVGKRFASGAAEKNDMLGSFIQHGLSQKECEVEGLFMIVAGTESTASTIRAILVHTMTSPRVYARLKGEIQAAVKEGRAANPITIEQAKKLPYLQAVVNEGLRIRTPLLGLLPKVVPPGGDTFHGQHVPAGTAICANVSSLLRSKEMFGQDADIFRPERFLELKSDKDRIAMERNVEMAFGSGQWQCVGKTIATMELFKSVFEIFRNFDLQLVNPTKPCDVLSYGVFLESNLFVKVTPSAVG</sequence>
<protein>
    <recommendedName>
        <fullName evidence="12">Pisatin demethylase</fullName>
    </recommendedName>
</protein>
<evidence type="ECO:0000256" key="3">
    <source>
        <dbReference type="ARBA" id="ARBA00022617"/>
    </source>
</evidence>
<evidence type="ECO:0000256" key="7">
    <source>
        <dbReference type="ARBA" id="ARBA00023033"/>
    </source>
</evidence>
<dbReference type="Gene3D" id="1.10.630.10">
    <property type="entry name" value="Cytochrome P450"/>
    <property type="match status" value="1"/>
</dbReference>
<dbReference type="Proteomes" id="UP000829685">
    <property type="component" value="Unassembled WGS sequence"/>
</dbReference>